<dbReference type="AlphaFoldDB" id="A0A843UQU0"/>
<dbReference type="Pfam" id="PF04185">
    <property type="entry name" value="Phosphoesterase"/>
    <property type="match status" value="1"/>
</dbReference>
<name>A0A843UQU0_COLES</name>
<dbReference type="InterPro" id="IPR007312">
    <property type="entry name" value="Phosphoesterase"/>
</dbReference>
<dbReference type="OrthoDB" id="10265988at2759"/>
<proteinExistence type="predicted"/>
<sequence length="249" mass="27498">MNSFTQQAGSMDEGMVRTVMSGFCPKRIPVYSALVDVISVFDRWFASIQGYAVLLIDMKDREGQAQVLSAVLDVAEDGTQDIVSRFRSLIAIGSLVSFSYYKVEGYLIMWMIPELYFQLMLDGLVKSIAIDFDVQAIAKAAKASQEAEIAQISDKQVGCADVYFMPASSGLMPRLITCHVHVTVKRYSKFYYVAVLLTFYCFHGGDSEGEQIDHSFSGLCEMLDEVAVVRALGEVPSPCFVVAPGKGRE</sequence>
<feature type="non-terminal residue" evidence="2">
    <location>
        <position position="1"/>
    </location>
</feature>
<organism evidence="2 3">
    <name type="scientific">Colocasia esculenta</name>
    <name type="common">Wild taro</name>
    <name type="synonym">Arum esculentum</name>
    <dbReference type="NCBI Taxonomy" id="4460"/>
    <lineage>
        <taxon>Eukaryota</taxon>
        <taxon>Viridiplantae</taxon>
        <taxon>Streptophyta</taxon>
        <taxon>Embryophyta</taxon>
        <taxon>Tracheophyta</taxon>
        <taxon>Spermatophyta</taxon>
        <taxon>Magnoliopsida</taxon>
        <taxon>Liliopsida</taxon>
        <taxon>Araceae</taxon>
        <taxon>Aroideae</taxon>
        <taxon>Colocasieae</taxon>
        <taxon>Colocasia</taxon>
    </lineage>
</organism>
<accession>A0A843UQU0</accession>
<dbReference type="Proteomes" id="UP000652761">
    <property type="component" value="Unassembled WGS sequence"/>
</dbReference>
<dbReference type="GO" id="GO:0016788">
    <property type="term" value="F:hydrolase activity, acting on ester bonds"/>
    <property type="evidence" value="ECO:0007669"/>
    <property type="project" value="InterPro"/>
</dbReference>
<gene>
    <name evidence="2" type="ORF">Taro_021222</name>
</gene>
<keyword evidence="3" id="KW-1185">Reference proteome</keyword>
<protein>
    <submittedName>
        <fullName evidence="2">Uncharacterized protein</fullName>
    </submittedName>
</protein>
<evidence type="ECO:0000256" key="1">
    <source>
        <dbReference type="ARBA" id="ARBA00022801"/>
    </source>
</evidence>
<evidence type="ECO:0000313" key="2">
    <source>
        <dbReference type="EMBL" id="MQL88662.1"/>
    </source>
</evidence>
<reference evidence="2" key="1">
    <citation type="submission" date="2017-07" db="EMBL/GenBank/DDBJ databases">
        <title>Taro Niue Genome Assembly and Annotation.</title>
        <authorList>
            <person name="Atibalentja N."/>
            <person name="Keating K."/>
            <person name="Fields C.J."/>
        </authorList>
    </citation>
    <scope>NUCLEOTIDE SEQUENCE</scope>
    <source>
        <strain evidence="2">Niue_2</strain>
        <tissue evidence="2">Leaf</tissue>
    </source>
</reference>
<keyword evidence="1" id="KW-0378">Hydrolase</keyword>
<dbReference type="GO" id="GO:0006796">
    <property type="term" value="P:phosphate-containing compound metabolic process"/>
    <property type="evidence" value="ECO:0007669"/>
    <property type="project" value="UniProtKB-ARBA"/>
</dbReference>
<comment type="caution">
    <text evidence="2">The sequence shown here is derived from an EMBL/GenBank/DDBJ whole genome shotgun (WGS) entry which is preliminary data.</text>
</comment>
<dbReference type="EMBL" id="NMUH01001077">
    <property type="protein sequence ID" value="MQL88662.1"/>
    <property type="molecule type" value="Genomic_DNA"/>
</dbReference>
<evidence type="ECO:0000313" key="3">
    <source>
        <dbReference type="Proteomes" id="UP000652761"/>
    </source>
</evidence>